<gene>
    <name evidence="1" type="ordered locus">HEAR1480</name>
</gene>
<dbReference type="KEGG" id="har:HEAR1480"/>
<dbReference type="HOGENOM" id="CLU_3008110_0_0_4"/>
<reference evidence="1 2" key="1">
    <citation type="journal article" date="2007" name="PLoS Genet.">
        <title>A tale of two oxidation states: bacterial colonization of arsenic-rich environments.</title>
        <authorList>
            <person name="Muller D."/>
            <person name="Medigue C."/>
            <person name="Koechler S."/>
            <person name="Barbe V."/>
            <person name="Barakat M."/>
            <person name="Talla E."/>
            <person name="Bonnefoy V."/>
            <person name="Krin E."/>
            <person name="Arsene-Ploetze F."/>
            <person name="Carapito C."/>
            <person name="Chandler M."/>
            <person name="Cournoyer B."/>
            <person name="Cruveiller S."/>
            <person name="Dossat C."/>
            <person name="Duval S."/>
            <person name="Heymann M."/>
            <person name="Leize E."/>
            <person name="Lieutaud A."/>
            <person name="Lievremont D."/>
            <person name="Makita Y."/>
            <person name="Mangenot S."/>
            <person name="Nitschke W."/>
            <person name="Ortet P."/>
            <person name="Perdrial N."/>
            <person name="Schoepp B."/>
            <person name="Siguier N."/>
            <person name="Simeonova D.D."/>
            <person name="Rouy Z."/>
            <person name="Segurens B."/>
            <person name="Turlin E."/>
            <person name="Vallenet D."/>
            <person name="Van Dorsselaer A."/>
            <person name="Weiss S."/>
            <person name="Weissenbach J."/>
            <person name="Lett M.C."/>
            <person name="Danchin A."/>
            <person name="Bertin P.N."/>
        </authorList>
    </citation>
    <scope>NUCLEOTIDE SEQUENCE [LARGE SCALE GENOMIC DNA]</scope>
    <source>
        <strain evidence="2">ULPAs1</strain>
    </source>
</reference>
<evidence type="ECO:0000313" key="2">
    <source>
        <dbReference type="Proteomes" id="UP000006697"/>
    </source>
</evidence>
<dbReference type="EMBL" id="CU207211">
    <property type="protein sequence ID" value="CAL61651.1"/>
    <property type="molecule type" value="Genomic_DNA"/>
</dbReference>
<dbReference type="Proteomes" id="UP000006697">
    <property type="component" value="Chromosome"/>
</dbReference>
<accession>A4G564</accession>
<name>A4G564_HERAR</name>
<evidence type="ECO:0000313" key="1">
    <source>
        <dbReference type="EMBL" id="CAL61651.1"/>
    </source>
</evidence>
<dbReference type="AlphaFoldDB" id="A4G564"/>
<keyword evidence="2" id="KW-1185">Reference proteome</keyword>
<protein>
    <submittedName>
        <fullName evidence="1">Uncharacterized protein</fullName>
    </submittedName>
</protein>
<proteinExistence type="predicted"/>
<organism evidence="1 2">
    <name type="scientific">Herminiimonas arsenicoxydans</name>
    <dbReference type="NCBI Taxonomy" id="204773"/>
    <lineage>
        <taxon>Bacteria</taxon>
        <taxon>Pseudomonadati</taxon>
        <taxon>Pseudomonadota</taxon>
        <taxon>Betaproteobacteria</taxon>
        <taxon>Burkholderiales</taxon>
        <taxon>Oxalobacteraceae</taxon>
        <taxon>Herminiimonas</taxon>
    </lineage>
</organism>
<sequence>MVFGEGMGRIGLYIVLKSEKMLGEFLNAEIFGNEATRTRVVTVTDYSRHFGKNMIA</sequence>